<keyword evidence="3" id="KW-0964">Secreted</keyword>
<keyword evidence="2" id="KW-0052">Apoplast</keyword>
<name>A0ABR2DGV0_9ROSI</name>
<evidence type="ECO:0000256" key="3">
    <source>
        <dbReference type="ARBA" id="ARBA00022525"/>
    </source>
</evidence>
<evidence type="ECO:0000256" key="6">
    <source>
        <dbReference type="SAM" id="SignalP"/>
    </source>
</evidence>
<evidence type="ECO:0000256" key="1">
    <source>
        <dbReference type="ARBA" id="ARBA00004271"/>
    </source>
</evidence>
<comment type="subcellular location">
    <subcellularLocation>
        <location evidence="1">Secreted</location>
        <location evidence="1">Extracellular space</location>
        <location evidence="1">Apoplast</location>
    </subcellularLocation>
</comment>
<gene>
    <name evidence="7" type="ORF">V6N12_044302</name>
</gene>
<reference evidence="7 8" key="1">
    <citation type="journal article" date="2024" name="G3 (Bethesda)">
        <title>Genome assembly of Hibiscus sabdariffa L. provides insights into metabolisms of medicinal natural products.</title>
        <authorList>
            <person name="Kim T."/>
        </authorList>
    </citation>
    <scope>NUCLEOTIDE SEQUENCE [LARGE SCALE GENOMIC DNA]</scope>
    <source>
        <strain evidence="7">TK-2024</strain>
        <tissue evidence="7">Old leaves</tissue>
    </source>
</reference>
<accession>A0ABR2DGV0</accession>
<protein>
    <submittedName>
        <fullName evidence="7">Uncharacterized protein</fullName>
    </submittedName>
</protein>
<dbReference type="Pfam" id="PF04674">
    <property type="entry name" value="Phi_1"/>
    <property type="match status" value="1"/>
</dbReference>
<evidence type="ECO:0000313" key="7">
    <source>
        <dbReference type="EMBL" id="KAK8538165.1"/>
    </source>
</evidence>
<keyword evidence="8" id="KW-1185">Reference proteome</keyword>
<dbReference type="Proteomes" id="UP001472677">
    <property type="component" value="Unassembled WGS sequence"/>
</dbReference>
<dbReference type="InterPro" id="IPR006766">
    <property type="entry name" value="EXORDIUM-like"/>
</dbReference>
<dbReference type="PANTHER" id="PTHR31279:SF66">
    <property type="entry name" value="PHOSPHATE-RESPONSIVE 1 FAMILY PROTEIN"/>
    <property type="match status" value="1"/>
</dbReference>
<evidence type="ECO:0000256" key="5">
    <source>
        <dbReference type="ARBA" id="ARBA00023591"/>
    </source>
</evidence>
<feature type="chain" id="PRO_5045124632" evidence="6">
    <location>
        <begin position="28"/>
        <end position="110"/>
    </location>
</feature>
<dbReference type="PANTHER" id="PTHR31279">
    <property type="entry name" value="PROTEIN EXORDIUM-LIKE 5"/>
    <property type="match status" value="1"/>
</dbReference>
<evidence type="ECO:0000256" key="2">
    <source>
        <dbReference type="ARBA" id="ARBA00022523"/>
    </source>
</evidence>
<proteinExistence type="inferred from homology"/>
<feature type="signal peptide" evidence="6">
    <location>
        <begin position="1"/>
        <end position="27"/>
    </location>
</feature>
<keyword evidence="4 6" id="KW-0732">Signal</keyword>
<sequence>MTSSSLPNVRLCLISSLPLQLPSLQIAQPSVATWWKATQKYYQLSKKPSFLVLSLGSQILDENYSMGKSLTNQQIVELASKGDKKNAINVVLTSTDMAVDGFCSSRQWSH</sequence>
<dbReference type="EMBL" id="JBBPBM010000028">
    <property type="protein sequence ID" value="KAK8538165.1"/>
    <property type="molecule type" value="Genomic_DNA"/>
</dbReference>
<comment type="caution">
    <text evidence="7">The sequence shown here is derived from an EMBL/GenBank/DDBJ whole genome shotgun (WGS) entry which is preliminary data.</text>
</comment>
<evidence type="ECO:0000256" key="4">
    <source>
        <dbReference type="ARBA" id="ARBA00022729"/>
    </source>
</evidence>
<comment type="similarity">
    <text evidence="5">Belongs to the EXORDIUM family.</text>
</comment>
<evidence type="ECO:0000313" key="8">
    <source>
        <dbReference type="Proteomes" id="UP001472677"/>
    </source>
</evidence>
<organism evidence="7 8">
    <name type="scientific">Hibiscus sabdariffa</name>
    <name type="common">roselle</name>
    <dbReference type="NCBI Taxonomy" id="183260"/>
    <lineage>
        <taxon>Eukaryota</taxon>
        <taxon>Viridiplantae</taxon>
        <taxon>Streptophyta</taxon>
        <taxon>Embryophyta</taxon>
        <taxon>Tracheophyta</taxon>
        <taxon>Spermatophyta</taxon>
        <taxon>Magnoliopsida</taxon>
        <taxon>eudicotyledons</taxon>
        <taxon>Gunneridae</taxon>
        <taxon>Pentapetalae</taxon>
        <taxon>rosids</taxon>
        <taxon>malvids</taxon>
        <taxon>Malvales</taxon>
        <taxon>Malvaceae</taxon>
        <taxon>Malvoideae</taxon>
        <taxon>Hibiscus</taxon>
    </lineage>
</organism>